<feature type="domain" description="N-acetyltransferase" evidence="6">
    <location>
        <begin position="149"/>
        <end position="308"/>
    </location>
</feature>
<feature type="domain" description="HTH marR-type" evidence="5">
    <location>
        <begin position="1"/>
        <end position="139"/>
    </location>
</feature>
<proteinExistence type="predicted"/>
<dbReference type="SUPFAM" id="SSF46785">
    <property type="entry name" value="Winged helix' DNA-binding domain"/>
    <property type="match status" value="1"/>
</dbReference>
<evidence type="ECO:0000313" key="7">
    <source>
        <dbReference type="EMBL" id="QYO77389.1"/>
    </source>
</evidence>
<keyword evidence="2" id="KW-0805">Transcription regulation</keyword>
<dbReference type="Gene3D" id="1.10.10.10">
    <property type="entry name" value="Winged helix-like DNA-binding domain superfamily/Winged helix DNA-binding domain"/>
    <property type="match status" value="1"/>
</dbReference>
<keyword evidence="3" id="KW-0238">DNA-binding</keyword>
<evidence type="ECO:0000259" key="5">
    <source>
        <dbReference type="PROSITE" id="PS50995"/>
    </source>
</evidence>
<evidence type="ECO:0000256" key="2">
    <source>
        <dbReference type="ARBA" id="ARBA00023015"/>
    </source>
</evidence>
<evidence type="ECO:0000256" key="1">
    <source>
        <dbReference type="ARBA" id="ARBA00022679"/>
    </source>
</evidence>
<dbReference type="InterPro" id="IPR000182">
    <property type="entry name" value="GNAT_dom"/>
</dbReference>
<dbReference type="Proteomes" id="UP000825799">
    <property type="component" value="Chromosome"/>
</dbReference>
<protein>
    <submittedName>
        <fullName evidence="7">Helix-turn-helix domain-containing GNAT family N-acetyltransferase</fullName>
    </submittedName>
</protein>
<sequence>MADPADIAQIRSFNRFYTRVIGLLDEGMHKTIHTLAEARVIYELGKDGVTTSAQIAATLNMDRGQMSRIVSRLVDQGLVALLPRTGDGRAAPMALTADGRAVAERLNAMSDETAARTLLDPFSPFEQRDLVGAMRRIQAILAEPDDAPLVIRPHRVGELGWLIHRQAVLYHLEQGWNGEFEALIARIYADYEAAESRPPKALWVAERGGEIAGSVFIQPAAGNPVETAQLRMLYVEPMFRGQGIGGRLVDEAVRFARASGYRRVILWTQDCLVSARRIYQAAGFDLTREERHRSFGADLNGQYWTLEL</sequence>
<evidence type="ECO:0000313" key="8">
    <source>
        <dbReference type="Proteomes" id="UP000825799"/>
    </source>
</evidence>
<name>A0ABX8WH76_9HYPH</name>
<dbReference type="InterPro" id="IPR000835">
    <property type="entry name" value="HTH_MarR-typ"/>
</dbReference>
<dbReference type="SMART" id="SM00347">
    <property type="entry name" value="HTH_MARR"/>
    <property type="match status" value="1"/>
</dbReference>
<organism evidence="7 8">
    <name type="scientific">Devosia salina</name>
    <dbReference type="NCBI Taxonomy" id="2860336"/>
    <lineage>
        <taxon>Bacteria</taxon>
        <taxon>Pseudomonadati</taxon>
        <taxon>Pseudomonadota</taxon>
        <taxon>Alphaproteobacteria</taxon>
        <taxon>Hyphomicrobiales</taxon>
        <taxon>Devosiaceae</taxon>
        <taxon>Devosia</taxon>
    </lineage>
</organism>
<dbReference type="RefSeq" id="WP_220305846.1">
    <property type="nucleotide sequence ID" value="NZ_CP080590.1"/>
</dbReference>
<dbReference type="PROSITE" id="PS50995">
    <property type="entry name" value="HTH_MARR_2"/>
    <property type="match status" value="1"/>
</dbReference>
<dbReference type="Gene3D" id="3.40.630.30">
    <property type="match status" value="1"/>
</dbReference>
<dbReference type="PROSITE" id="PS01117">
    <property type="entry name" value="HTH_MARR_1"/>
    <property type="match status" value="1"/>
</dbReference>
<dbReference type="PROSITE" id="PS51186">
    <property type="entry name" value="GNAT"/>
    <property type="match status" value="1"/>
</dbReference>
<reference evidence="7 8" key="1">
    <citation type="submission" date="2021-08" db="EMBL/GenBank/DDBJ databases">
        <title>Devosia salina sp. nov., isolated from the South China Sea sediment.</title>
        <authorList>
            <person name="Zhou Z."/>
        </authorList>
    </citation>
    <scope>NUCLEOTIDE SEQUENCE [LARGE SCALE GENOMIC DNA]</scope>
    <source>
        <strain evidence="7 8">SCS-3</strain>
    </source>
</reference>
<keyword evidence="4" id="KW-0804">Transcription</keyword>
<dbReference type="EMBL" id="CP080590">
    <property type="protein sequence ID" value="QYO77389.1"/>
    <property type="molecule type" value="Genomic_DNA"/>
</dbReference>
<evidence type="ECO:0000259" key="6">
    <source>
        <dbReference type="PROSITE" id="PS51186"/>
    </source>
</evidence>
<dbReference type="Pfam" id="PF00583">
    <property type="entry name" value="Acetyltransf_1"/>
    <property type="match status" value="1"/>
</dbReference>
<dbReference type="CDD" id="cd04301">
    <property type="entry name" value="NAT_SF"/>
    <property type="match status" value="1"/>
</dbReference>
<keyword evidence="1" id="KW-0808">Transferase</keyword>
<dbReference type="InterPro" id="IPR036390">
    <property type="entry name" value="WH_DNA-bd_sf"/>
</dbReference>
<gene>
    <name evidence="7" type="ORF">K1X15_02065</name>
</gene>
<dbReference type="InterPro" id="IPR016181">
    <property type="entry name" value="Acyl_CoA_acyltransferase"/>
</dbReference>
<keyword evidence="8" id="KW-1185">Reference proteome</keyword>
<dbReference type="SUPFAM" id="SSF55729">
    <property type="entry name" value="Acyl-CoA N-acyltransferases (Nat)"/>
    <property type="match status" value="1"/>
</dbReference>
<dbReference type="InterPro" id="IPR050769">
    <property type="entry name" value="NAT_camello-type"/>
</dbReference>
<dbReference type="InterPro" id="IPR023187">
    <property type="entry name" value="Tscrpt_reg_MarR-type_CS"/>
</dbReference>
<accession>A0ABX8WH76</accession>
<evidence type="ECO:0000256" key="3">
    <source>
        <dbReference type="ARBA" id="ARBA00023125"/>
    </source>
</evidence>
<dbReference type="Pfam" id="PF12802">
    <property type="entry name" value="MarR_2"/>
    <property type="match status" value="1"/>
</dbReference>
<evidence type="ECO:0000256" key="4">
    <source>
        <dbReference type="ARBA" id="ARBA00023163"/>
    </source>
</evidence>
<dbReference type="InterPro" id="IPR036388">
    <property type="entry name" value="WH-like_DNA-bd_sf"/>
</dbReference>
<dbReference type="PANTHER" id="PTHR13947:SF37">
    <property type="entry name" value="LD18367P"/>
    <property type="match status" value="1"/>
</dbReference>
<dbReference type="PANTHER" id="PTHR13947">
    <property type="entry name" value="GNAT FAMILY N-ACETYLTRANSFERASE"/>
    <property type="match status" value="1"/>
</dbReference>